<keyword evidence="1" id="KW-0732">Signal</keyword>
<name>A0A917UM84_9ACTN</name>
<dbReference type="Gene3D" id="2.40.480.10">
    <property type="entry name" value="Allene oxide cyclase-like"/>
    <property type="match status" value="1"/>
</dbReference>
<gene>
    <name evidence="2" type="ORF">GCM10010121_093850</name>
</gene>
<accession>A0A917UM84</accession>
<dbReference type="InterPro" id="IPR044859">
    <property type="entry name" value="Allene_oxi_cyc_Dirigent"/>
</dbReference>
<feature type="signal peptide" evidence="1">
    <location>
        <begin position="1"/>
        <end position="16"/>
    </location>
</feature>
<reference evidence="2" key="2">
    <citation type="submission" date="2020-09" db="EMBL/GenBank/DDBJ databases">
        <authorList>
            <person name="Sun Q."/>
            <person name="Ohkuma M."/>
        </authorList>
    </citation>
    <scope>NUCLEOTIDE SEQUENCE</scope>
    <source>
        <strain evidence="2">JCM 3086</strain>
    </source>
</reference>
<dbReference type="EMBL" id="BMQA01000104">
    <property type="protein sequence ID" value="GGJ68325.1"/>
    <property type="molecule type" value="Genomic_DNA"/>
</dbReference>
<protein>
    <recommendedName>
        <fullName evidence="4">Dirigent protein</fullName>
    </recommendedName>
</protein>
<reference evidence="2" key="1">
    <citation type="journal article" date="2014" name="Int. J. Syst. Evol. Microbiol.">
        <title>Complete genome sequence of Corynebacterium casei LMG S-19264T (=DSM 44701T), isolated from a smear-ripened cheese.</title>
        <authorList>
            <consortium name="US DOE Joint Genome Institute (JGI-PGF)"/>
            <person name="Walter F."/>
            <person name="Albersmeier A."/>
            <person name="Kalinowski J."/>
            <person name="Ruckert C."/>
        </authorList>
    </citation>
    <scope>NUCLEOTIDE SEQUENCE</scope>
    <source>
        <strain evidence="2">JCM 3086</strain>
    </source>
</reference>
<dbReference type="AlphaFoldDB" id="A0A917UM84"/>
<evidence type="ECO:0000313" key="3">
    <source>
        <dbReference type="Proteomes" id="UP000657574"/>
    </source>
</evidence>
<evidence type="ECO:0000313" key="2">
    <source>
        <dbReference type="EMBL" id="GGJ68325.1"/>
    </source>
</evidence>
<proteinExistence type="predicted"/>
<sequence>MVASAAFALMGVPVTASPGTAATRDVGTEKLYLTVTGAAQYGYPFTSKKPGDEFGGSGKVSERNTGVGDGKFSYYCKITAVSTAPNTLTSICHAALDLPKKGQIMLEALVTQKAGTSGFRMAVTGGTNDYEFVRGHADFTETPPPARIVVSLVHPTKTPAVAPGVAAPR</sequence>
<comment type="caution">
    <text evidence="2">The sequence shown here is derived from an EMBL/GenBank/DDBJ whole genome shotgun (WGS) entry which is preliminary data.</text>
</comment>
<evidence type="ECO:0000256" key="1">
    <source>
        <dbReference type="SAM" id="SignalP"/>
    </source>
</evidence>
<organism evidence="2 3">
    <name type="scientific">Streptomyces brasiliensis</name>
    <dbReference type="NCBI Taxonomy" id="1954"/>
    <lineage>
        <taxon>Bacteria</taxon>
        <taxon>Bacillati</taxon>
        <taxon>Actinomycetota</taxon>
        <taxon>Actinomycetes</taxon>
        <taxon>Kitasatosporales</taxon>
        <taxon>Streptomycetaceae</taxon>
        <taxon>Streptomyces</taxon>
    </lineage>
</organism>
<dbReference type="Proteomes" id="UP000657574">
    <property type="component" value="Unassembled WGS sequence"/>
</dbReference>
<keyword evidence="3" id="KW-1185">Reference proteome</keyword>
<evidence type="ECO:0008006" key="4">
    <source>
        <dbReference type="Google" id="ProtNLM"/>
    </source>
</evidence>
<feature type="chain" id="PRO_5038999788" description="Dirigent protein" evidence="1">
    <location>
        <begin position="17"/>
        <end position="169"/>
    </location>
</feature>